<accession>A0A8H6K970</accession>
<sequence length="128" mass="14333">MRDRRPHWRFPLPLPRVVLSVDRSKNRPAVDGEREMAKLMPSSGRMGLPRPFWWCIAFQCPAAPEVVGAGSSVHVLRWESTPLIVAHLSRRLSVSKGWTGAENPMTVDKHAPICFESVICADVCKMDG</sequence>
<evidence type="ECO:0000313" key="1">
    <source>
        <dbReference type="EMBL" id="KAF6827334.1"/>
    </source>
</evidence>
<organism evidence="1 2">
    <name type="scientific">Colletotrichum musicola</name>
    <dbReference type="NCBI Taxonomy" id="2175873"/>
    <lineage>
        <taxon>Eukaryota</taxon>
        <taxon>Fungi</taxon>
        <taxon>Dikarya</taxon>
        <taxon>Ascomycota</taxon>
        <taxon>Pezizomycotina</taxon>
        <taxon>Sordariomycetes</taxon>
        <taxon>Hypocreomycetidae</taxon>
        <taxon>Glomerellales</taxon>
        <taxon>Glomerellaceae</taxon>
        <taxon>Colletotrichum</taxon>
        <taxon>Colletotrichum orchidearum species complex</taxon>
    </lineage>
</organism>
<gene>
    <name evidence="1" type="ORF">CMUS01_09050</name>
</gene>
<reference evidence="1" key="1">
    <citation type="journal article" date="2020" name="Phytopathology">
        <title>Genome Sequence Resources of Colletotrichum truncatum, C. plurivorum, C. musicola, and C. sojae: Four Species Pathogenic to Soybean (Glycine max).</title>
        <authorList>
            <person name="Rogerio F."/>
            <person name="Boufleur T.R."/>
            <person name="Ciampi-Guillardi M."/>
            <person name="Sukno S.A."/>
            <person name="Thon M.R."/>
            <person name="Massola Junior N.S."/>
            <person name="Baroncelli R."/>
        </authorList>
    </citation>
    <scope>NUCLEOTIDE SEQUENCE</scope>
    <source>
        <strain evidence="1">LFN0074</strain>
    </source>
</reference>
<name>A0A8H6K970_9PEZI</name>
<comment type="caution">
    <text evidence="1">The sequence shown here is derived from an EMBL/GenBank/DDBJ whole genome shotgun (WGS) entry which is preliminary data.</text>
</comment>
<protein>
    <submittedName>
        <fullName evidence="1">Uncharacterized protein</fullName>
    </submittedName>
</protein>
<keyword evidence="2" id="KW-1185">Reference proteome</keyword>
<dbReference type="EMBL" id="WIGM01000371">
    <property type="protein sequence ID" value="KAF6827334.1"/>
    <property type="molecule type" value="Genomic_DNA"/>
</dbReference>
<dbReference type="Proteomes" id="UP000639643">
    <property type="component" value="Unassembled WGS sequence"/>
</dbReference>
<dbReference type="AlphaFoldDB" id="A0A8H6K970"/>
<evidence type="ECO:0000313" key="2">
    <source>
        <dbReference type="Proteomes" id="UP000639643"/>
    </source>
</evidence>
<proteinExistence type="predicted"/>